<evidence type="ECO:0000256" key="4">
    <source>
        <dbReference type="ARBA" id="ARBA00022694"/>
    </source>
</evidence>
<dbReference type="NCBIfam" id="TIGR01966">
    <property type="entry name" value="RNasePH"/>
    <property type="match status" value="1"/>
</dbReference>
<dbReference type="GO" id="GO:0009022">
    <property type="term" value="F:tRNA nucleotidyltransferase activity"/>
    <property type="evidence" value="ECO:0007669"/>
    <property type="project" value="UniProtKB-UniRule"/>
</dbReference>
<comment type="subunit">
    <text evidence="6">Homohexameric ring arranged as a trimer of dimers.</text>
</comment>
<name>C6SKK0_NEIME</name>
<evidence type="ECO:0000259" key="8">
    <source>
        <dbReference type="Pfam" id="PF03725"/>
    </source>
</evidence>
<dbReference type="FunFam" id="3.30.230.70:FF:000003">
    <property type="entry name" value="Ribonuclease PH"/>
    <property type="match status" value="1"/>
</dbReference>
<dbReference type="InterPro" id="IPR027408">
    <property type="entry name" value="PNPase/RNase_PH_dom_sf"/>
</dbReference>
<dbReference type="InterPro" id="IPR018336">
    <property type="entry name" value="RNase_PH_CS"/>
</dbReference>
<evidence type="ECO:0000259" key="7">
    <source>
        <dbReference type="Pfam" id="PF01138"/>
    </source>
</evidence>
<feature type="domain" description="Exoribonuclease phosphorolytic" evidence="7">
    <location>
        <begin position="14"/>
        <end position="143"/>
    </location>
</feature>
<comment type="catalytic activity">
    <reaction evidence="6">
        <text>tRNA(n+1) + phosphate = tRNA(n) + a ribonucleoside 5'-diphosphate</text>
        <dbReference type="Rhea" id="RHEA:10628"/>
        <dbReference type="Rhea" id="RHEA-COMP:17343"/>
        <dbReference type="Rhea" id="RHEA-COMP:17344"/>
        <dbReference type="ChEBI" id="CHEBI:43474"/>
        <dbReference type="ChEBI" id="CHEBI:57930"/>
        <dbReference type="ChEBI" id="CHEBI:173114"/>
        <dbReference type="EC" id="2.7.7.56"/>
    </reaction>
</comment>
<dbReference type="PANTHER" id="PTHR11953">
    <property type="entry name" value="EXOSOME COMPLEX COMPONENT"/>
    <property type="match status" value="1"/>
</dbReference>
<dbReference type="Pfam" id="PF03725">
    <property type="entry name" value="RNase_PH_C"/>
    <property type="match status" value="1"/>
</dbReference>
<reference evidence="9" key="1">
    <citation type="journal article" date="2008" name="Proc. Natl. Acad. Sci. U.S.A.">
        <title>Whole-genome comparison of disease and carriage strains provides insights into virulence evolution in Neisseria meningitidis.</title>
        <authorList>
            <person name="Schoen C."/>
            <person name="Blom J."/>
            <person name="Claus H."/>
            <person name="Schramm-Glueck A."/>
            <person name="Brandt P."/>
            <person name="Mueller T."/>
            <person name="Goesmann A."/>
            <person name="Joseph B."/>
            <person name="Konietzny S."/>
            <person name="Kurzai O."/>
            <person name="Schmitt C."/>
            <person name="Friedrich T."/>
            <person name="Linke B."/>
            <person name="Vogel U."/>
            <person name="Frosch M."/>
        </authorList>
    </citation>
    <scope>NUCLEOTIDE SEQUENCE</scope>
    <source>
        <strain evidence="9">Alpha275</strain>
    </source>
</reference>
<keyword evidence="6 9" id="KW-0548">Nucleotidyltransferase</keyword>
<protein>
    <recommendedName>
        <fullName evidence="6">Ribonuclease PH</fullName>
        <shortName evidence="6">RNase PH</shortName>
        <ecNumber evidence="6">2.7.7.56</ecNumber>
    </recommendedName>
    <alternativeName>
        <fullName evidence="6">tRNA nucleotidyltransferase</fullName>
    </alternativeName>
</protein>
<feature type="domain" description="Exoribonuclease phosphorolytic" evidence="8">
    <location>
        <begin position="162"/>
        <end position="227"/>
    </location>
</feature>
<comment type="similarity">
    <text evidence="1 6">Belongs to the RNase PH family.</text>
</comment>
<dbReference type="InterPro" id="IPR036345">
    <property type="entry name" value="ExoRNase_PH_dom2_sf"/>
</dbReference>
<dbReference type="Pfam" id="PF01138">
    <property type="entry name" value="RNase_PH"/>
    <property type="match status" value="1"/>
</dbReference>
<organism evidence="9">
    <name type="scientific">Neisseria meningitidis alpha275</name>
    <dbReference type="NCBI Taxonomy" id="295996"/>
    <lineage>
        <taxon>Bacteria</taxon>
        <taxon>Pseudomonadati</taxon>
        <taxon>Pseudomonadota</taxon>
        <taxon>Betaproteobacteria</taxon>
        <taxon>Neisseriales</taxon>
        <taxon>Neisseriaceae</taxon>
        <taxon>Neisseria</taxon>
    </lineage>
</organism>
<dbReference type="SUPFAM" id="SSF55666">
    <property type="entry name" value="Ribonuclease PH domain 2-like"/>
    <property type="match status" value="1"/>
</dbReference>
<evidence type="ECO:0000256" key="5">
    <source>
        <dbReference type="ARBA" id="ARBA00022884"/>
    </source>
</evidence>
<dbReference type="GO" id="GO:0000049">
    <property type="term" value="F:tRNA binding"/>
    <property type="evidence" value="ECO:0007669"/>
    <property type="project" value="UniProtKB-UniRule"/>
</dbReference>
<proteinExistence type="inferred from homology"/>
<dbReference type="Gene3D" id="3.30.230.70">
    <property type="entry name" value="GHMP Kinase, N-terminal domain"/>
    <property type="match status" value="1"/>
</dbReference>
<evidence type="ECO:0000256" key="6">
    <source>
        <dbReference type="HAMAP-Rule" id="MF_00564"/>
    </source>
</evidence>
<keyword evidence="2 6" id="KW-0698">rRNA processing</keyword>
<accession>C6SKK0</accession>
<dbReference type="EMBL" id="AM889138">
    <property type="protein sequence ID" value="CBA08277.1"/>
    <property type="molecule type" value="Genomic_DNA"/>
</dbReference>
<dbReference type="CDD" id="cd11362">
    <property type="entry name" value="RNase_PH_bact"/>
    <property type="match status" value="1"/>
</dbReference>
<dbReference type="EC" id="2.7.7.56" evidence="6"/>
<dbReference type="AlphaFoldDB" id="C6SKK0"/>
<dbReference type="InterPro" id="IPR001247">
    <property type="entry name" value="ExoRNase_PH_dom1"/>
</dbReference>
<dbReference type="PANTHER" id="PTHR11953:SF0">
    <property type="entry name" value="EXOSOME COMPLEX COMPONENT RRP41"/>
    <property type="match status" value="1"/>
</dbReference>
<dbReference type="InterPro" id="IPR050080">
    <property type="entry name" value="RNase_PH"/>
</dbReference>
<keyword evidence="6 9" id="KW-0808">Transferase</keyword>
<dbReference type="InterPro" id="IPR020568">
    <property type="entry name" value="Ribosomal_Su5_D2-typ_SF"/>
</dbReference>
<evidence type="ECO:0000256" key="1">
    <source>
        <dbReference type="ARBA" id="ARBA00006678"/>
    </source>
</evidence>
<dbReference type="GO" id="GO:0031125">
    <property type="term" value="P:rRNA 3'-end processing"/>
    <property type="evidence" value="ECO:0007669"/>
    <property type="project" value="UniProtKB-ARBA"/>
</dbReference>
<dbReference type="GO" id="GO:0008033">
    <property type="term" value="P:tRNA processing"/>
    <property type="evidence" value="ECO:0007669"/>
    <property type="project" value="UniProtKB-UniRule"/>
</dbReference>
<keyword evidence="5" id="KW-0694">RNA-binding</keyword>
<feature type="binding site" evidence="6">
    <location>
        <position position="89"/>
    </location>
    <ligand>
        <name>phosphate</name>
        <dbReference type="ChEBI" id="CHEBI:43474"/>
        <note>substrate</note>
    </ligand>
</feature>
<feature type="binding site" evidence="6">
    <location>
        <begin position="127"/>
        <end position="129"/>
    </location>
    <ligand>
        <name>phosphate</name>
        <dbReference type="ChEBI" id="CHEBI:43474"/>
        <note>substrate</note>
    </ligand>
</feature>
<dbReference type="InterPro" id="IPR002381">
    <property type="entry name" value="RNase_PH_bac-type"/>
</dbReference>
<sequence length="261" mass="27802">MPDYIRTSRAADSLRDIKITPHFLPHTDGSCLIECGNTKVICTASIDENVPPFLRGKNQGWVTAEYGMLPASTASRMRREASAGKQSGRTQEIQRLIGRSLRAVVDMEKLGERQILIDCDVIQADGGTRTASITGAFVALQIAVGKLVSDGILSENPIREAVAAVSVGVVNGVPLLDLDYPEDSGCDSDVNIVMTASGKIIEIQGTAEDAPFSLDELGKLVALAQKGIGELAATPAKCVVRRLIVVRMPSENRSDGILSTI</sequence>
<comment type="function">
    <text evidence="6">Phosphorolytic 3'-5' exoribonuclease that plays an important role in tRNA 3'-end maturation. Removes nucleotide residues following the 3'-CCA terminus of tRNAs; can also add nucleotides to the ends of RNA molecules by using nucleoside diphosphates as substrates, but this may not be physiologically important. Probably plays a role in initiation of 16S rRNA degradation (leading to ribosome degradation) during starvation.</text>
</comment>
<keyword evidence="3 6" id="KW-0820">tRNA-binding</keyword>
<dbReference type="InterPro" id="IPR015847">
    <property type="entry name" value="ExoRNase_PH_dom2"/>
</dbReference>
<keyword evidence="4 6" id="KW-0819">tRNA processing</keyword>
<evidence type="ECO:0000313" key="9">
    <source>
        <dbReference type="EMBL" id="CBA08277.1"/>
    </source>
</evidence>
<evidence type="ECO:0000256" key="2">
    <source>
        <dbReference type="ARBA" id="ARBA00022552"/>
    </source>
</evidence>
<dbReference type="PROSITE" id="PS01277">
    <property type="entry name" value="RIBONUCLEASE_PH"/>
    <property type="match status" value="1"/>
</dbReference>
<dbReference type="HAMAP" id="MF_00564">
    <property type="entry name" value="RNase_PH"/>
    <property type="match status" value="1"/>
</dbReference>
<dbReference type="GO" id="GO:0000175">
    <property type="term" value="F:3'-5'-RNA exonuclease activity"/>
    <property type="evidence" value="ECO:0007669"/>
    <property type="project" value="UniProtKB-UniRule"/>
</dbReference>
<dbReference type="SUPFAM" id="SSF54211">
    <property type="entry name" value="Ribosomal protein S5 domain 2-like"/>
    <property type="match status" value="1"/>
</dbReference>
<dbReference type="GO" id="GO:0016075">
    <property type="term" value="P:rRNA catabolic process"/>
    <property type="evidence" value="ECO:0007669"/>
    <property type="project" value="UniProtKB-UniRule"/>
</dbReference>
<evidence type="ECO:0000256" key="3">
    <source>
        <dbReference type="ARBA" id="ARBA00022555"/>
    </source>
</evidence>
<gene>
    <name evidence="6 9" type="primary">rph</name>
    <name evidence="9" type="ORF">NMW_1471</name>
</gene>